<organism evidence="2 3">
    <name type="scientific">Maribacter confluentis</name>
    <dbReference type="NCBI Taxonomy" id="1656093"/>
    <lineage>
        <taxon>Bacteria</taxon>
        <taxon>Pseudomonadati</taxon>
        <taxon>Bacteroidota</taxon>
        <taxon>Flavobacteriia</taxon>
        <taxon>Flavobacteriales</taxon>
        <taxon>Flavobacteriaceae</taxon>
        <taxon>Maribacter</taxon>
    </lineage>
</organism>
<accession>A0ABT8RUJ5</accession>
<feature type="transmembrane region" description="Helical" evidence="1">
    <location>
        <begin position="34"/>
        <end position="53"/>
    </location>
</feature>
<feature type="transmembrane region" description="Helical" evidence="1">
    <location>
        <begin position="9"/>
        <end position="28"/>
    </location>
</feature>
<name>A0ABT8RUJ5_9FLAO</name>
<protein>
    <submittedName>
        <fullName evidence="2">Uncharacterized protein</fullName>
    </submittedName>
</protein>
<feature type="transmembrane region" description="Helical" evidence="1">
    <location>
        <begin position="100"/>
        <end position="119"/>
    </location>
</feature>
<sequence>MLLPWFRGSFYFGIAFSLLALGSLVFEIVVNGNWFVESLIGHLGIGLLFLYFSGKPMVDERIRYLKFKGLAIGFVITSISGTILNYLITYPDSHQENGISSYWFALSCLVIAFGSFTILKFRE</sequence>
<keyword evidence="1" id="KW-0812">Transmembrane</keyword>
<reference evidence="2" key="1">
    <citation type="journal article" date="2014" name="Int. J. Syst. Evol. Microbiol.">
        <title>Complete genome of a new Firmicutes species belonging to the dominant human colonic microbiota ('Ruminococcus bicirculans') reveals two chromosomes and a selective capacity to utilize plant glucans.</title>
        <authorList>
            <consortium name="NISC Comparative Sequencing Program"/>
            <person name="Wegmann U."/>
            <person name="Louis P."/>
            <person name="Goesmann A."/>
            <person name="Henrissat B."/>
            <person name="Duncan S.H."/>
            <person name="Flint H.J."/>
        </authorList>
    </citation>
    <scope>NUCLEOTIDE SEQUENCE</scope>
    <source>
        <strain evidence="2">CECT 8869</strain>
    </source>
</reference>
<comment type="caution">
    <text evidence="2">The sequence shown here is derived from an EMBL/GenBank/DDBJ whole genome shotgun (WGS) entry which is preliminary data.</text>
</comment>
<keyword evidence="3" id="KW-1185">Reference proteome</keyword>
<reference evidence="2" key="2">
    <citation type="submission" date="2023-06" db="EMBL/GenBank/DDBJ databases">
        <authorList>
            <person name="Lucena T."/>
            <person name="Sun Q."/>
        </authorList>
    </citation>
    <scope>NUCLEOTIDE SEQUENCE</scope>
    <source>
        <strain evidence="2">CECT 8869</strain>
    </source>
</reference>
<dbReference type="RefSeq" id="WP_304437205.1">
    <property type="nucleotide sequence ID" value="NZ_JAUKUC010000001.1"/>
</dbReference>
<evidence type="ECO:0000313" key="2">
    <source>
        <dbReference type="EMBL" id="MDO1514548.1"/>
    </source>
</evidence>
<dbReference type="Proteomes" id="UP001168579">
    <property type="component" value="Unassembled WGS sequence"/>
</dbReference>
<proteinExistence type="predicted"/>
<evidence type="ECO:0000256" key="1">
    <source>
        <dbReference type="SAM" id="Phobius"/>
    </source>
</evidence>
<gene>
    <name evidence="2" type="ORF">Q2T41_17985</name>
</gene>
<evidence type="ECO:0000313" key="3">
    <source>
        <dbReference type="Proteomes" id="UP001168579"/>
    </source>
</evidence>
<dbReference type="EMBL" id="JAUKUC010000001">
    <property type="protein sequence ID" value="MDO1514548.1"/>
    <property type="molecule type" value="Genomic_DNA"/>
</dbReference>
<keyword evidence="1" id="KW-0472">Membrane</keyword>
<feature type="transmembrane region" description="Helical" evidence="1">
    <location>
        <begin position="65"/>
        <end position="88"/>
    </location>
</feature>
<keyword evidence="1" id="KW-1133">Transmembrane helix</keyword>